<feature type="domain" description="C2 NT-type" evidence="1">
    <location>
        <begin position="101"/>
        <end position="249"/>
    </location>
</feature>
<dbReference type="InterPro" id="IPR048972">
    <property type="entry name" value="PMI1_PMIR1-2_C"/>
</dbReference>
<dbReference type="Pfam" id="PF21745">
    <property type="entry name" value="PMI1_PMIR1-2_C"/>
    <property type="match status" value="2"/>
</dbReference>
<dbReference type="AlphaFoldDB" id="A0A444YVQ3"/>
<sequence length="1092" mass="121521">MIKSKFECGDQDVDGGDVGEANCEDGRLLRDIEEISRALYLNKAPSKGLFSSSNIRSKSAEKTRVAKPKVQFAPGYVRDDLFVKDKKLPSAWNWKKPLKALTHIGSQKFHCCFNLHVHSVQGLPSNFNGISLRVHWKRKNSSLQTRSSMVFGGAVEFDETLAHKCSVYGSGSGTSHSVKYDSKRFMIYVSIVGAPQVDIGHHEVDLTRLLPLTLEALRGDNSSGKWTTSFRLAGSAIGASLHVSFSYQVLNDELMKFGGSNPNVLNLINLEASRSSTADNAVDFGSSNRDMKSWQSGSYAHELQNRLVVPHSDDATSCNELLLNSGSGLSKSISLLYQKLDEQNLDDPAWINSKDLEPIRTKIPLKSEFPEESIEHECDDTESDDTEFSIIEQGVETSDGNSMQPDQERTKTIDVSTVEIINVDEIIKDDDIDLDRNTRCDSRDNICHSCLNGAIADDSKLNCSSTCADQTSMKAVDTAHETSPELVVLDNLDALWPMHEFLHHEQHQLSLQSDYKTHRTLKKSHSLDDFTESVANDFLNMLATESDTFDLGCHGDPQSPREQLLSQFVEEALSSGNFSLYFDANKEELGIDIDTLGAGREDFAADSELSLTIQSAEEDHERASRLLLHRRNAKMLEDLETDSLMQQWGLNEKDFEDSPGTWSGGFGSPIELPNEESSMLPSIEEGLGSFVETKDGGFLKSMSPSLFRHAKNGGKLIVQASNPLVLPAEMGNDVLEILLHMASDGVEDLYNHIYKLMPLEDITGKSIKRIAWEATTDMRSPRRHEFPHGYVINQGIDFNSLSLEAIAPIAIGMIETLLIEGLRIQSGMSTVAAPSSIRPQQHMGIVDVNGLIGLSVTLDQWLRLDSGIIEGDLEQILKVLKAHHSKISELDDEVLEKAMDRVRIYGSEYRLFGNHITVACMIQLRDPLRNYEPVGVPMLVLTQVERVHIHDDESSRSLSIFLERQDEGAENEALQNDSNDVENSAPQFRFKISEIHLASVTTNEAGKRKLWGTGAQRQSAFRWLRTTGMDSSSTAKHSTSKSKAIVRSFPLLTNKLLNEDILWSISCVHDNKRTSAENVHIRNPDIIFSKLN</sequence>
<organism evidence="2 3">
    <name type="scientific">Arachis hypogaea</name>
    <name type="common">Peanut</name>
    <dbReference type="NCBI Taxonomy" id="3818"/>
    <lineage>
        <taxon>Eukaryota</taxon>
        <taxon>Viridiplantae</taxon>
        <taxon>Streptophyta</taxon>
        <taxon>Embryophyta</taxon>
        <taxon>Tracheophyta</taxon>
        <taxon>Spermatophyta</taxon>
        <taxon>Magnoliopsida</taxon>
        <taxon>eudicotyledons</taxon>
        <taxon>Gunneridae</taxon>
        <taxon>Pentapetalae</taxon>
        <taxon>rosids</taxon>
        <taxon>fabids</taxon>
        <taxon>Fabales</taxon>
        <taxon>Fabaceae</taxon>
        <taxon>Papilionoideae</taxon>
        <taxon>50 kb inversion clade</taxon>
        <taxon>dalbergioids sensu lato</taxon>
        <taxon>Dalbergieae</taxon>
        <taxon>Pterocarpus clade</taxon>
        <taxon>Arachis</taxon>
    </lineage>
</organism>
<dbReference type="Gramene" id="arahy.Tifrunner.gnm2.ann2.Ah16g501800.1">
    <property type="protein sequence ID" value="arahy.Tifrunner.gnm2.ann2.Ah16g501800.1-CDS"/>
    <property type="gene ID" value="arahy.Tifrunner.gnm2.ann2.Ah16g501800"/>
</dbReference>
<dbReference type="EMBL" id="SDMP01000016">
    <property type="protein sequence ID" value="RYR05968.1"/>
    <property type="molecule type" value="Genomic_DNA"/>
</dbReference>
<dbReference type="InterPro" id="IPR039614">
    <property type="entry name" value="PMI1-like"/>
</dbReference>
<dbReference type="Proteomes" id="UP000289738">
    <property type="component" value="Chromosome B06"/>
</dbReference>
<evidence type="ECO:0000313" key="2">
    <source>
        <dbReference type="EMBL" id="RYR05968.1"/>
    </source>
</evidence>
<keyword evidence="3" id="KW-1185">Reference proteome</keyword>
<dbReference type="PANTHER" id="PTHR33414">
    <property type="entry name" value="PROTEIN PLASTID MOVEMENT IMPAIRED 1-RELATED 1"/>
    <property type="match status" value="1"/>
</dbReference>
<dbReference type="PROSITE" id="PS51840">
    <property type="entry name" value="C2_NT"/>
    <property type="match status" value="1"/>
</dbReference>
<dbReference type="OrthoDB" id="2019483at2759"/>
<protein>
    <recommendedName>
        <fullName evidence="1">C2 NT-type domain-containing protein</fullName>
    </recommendedName>
</protein>
<accession>A0A444YVQ3</accession>
<reference evidence="2 3" key="1">
    <citation type="submission" date="2019-01" db="EMBL/GenBank/DDBJ databases">
        <title>Sequencing of cultivated peanut Arachis hypogaea provides insights into genome evolution and oil improvement.</title>
        <authorList>
            <person name="Chen X."/>
        </authorList>
    </citation>
    <scope>NUCLEOTIDE SEQUENCE [LARGE SCALE GENOMIC DNA]</scope>
    <source>
        <strain evidence="3">cv. Fuhuasheng</strain>
        <tissue evidence="2">Leaves</tissue>
    </source>
</reference>
<gene>
    <name evidence="2" type="ORF">Ahy_B06g085780</name>
</gene>
<dbReference type="InterPro" id="IPR019448">
    <property type="entry name" value="NT-C2"/>
</dbReference>
<comment type="caution">
    <text evidence="2">The sequence shown here is derived from an EMBL/GenBank/DDBJ whole genome shotgun (WGS) entry which is preliminary data.</text>
</comment>
<dbReference type="STRING" id="3818.A0A444YVQ3"/>
<dbReference type="PANTHER" id="PTHR33414:SF10">
    <property type="entry name" value="PROTEIN PLASTID MOVEMENT IMPAIRED 1-RELATED 2"/>
    <property type="match status" value="1"/>
</dbReference>
<dbReference type="Pfam" id="PF10358">
    <property type="entry name" value="NT-C2"/>
    <property type="match status" value="1"/>
</dbReference>
<evidence type="ECO:0000259" key="1">
    <source>
        <dbReference type="PROSITE" id="PS51840"/>
    </source>
</evidence>
<proteinExistence type="predicted"/>
<name>A0A444YVQ3_ARAHY</name>
<evidence type="ECO:0000313" key="3">
    <source>
        <dbReference type="Proteomes" id="UP000289738"/>
    </source>
</evidence>